<dbReference type="GO" id="GO:0035925">
    <property type="term" value="F:mRNA 3'-UTR AU-rich region binding"/>
    <property type="evidence" value="ECO:0007669"/>
    <property type="project" value="TreeGrafter"/>
</dbReference>
<comment type="caution">
    <text evidence="13">The sequence shown here is derived from an EMBL/GenBank/DDBJ whole genome shotgun (WGS) entry which is preliminary data.</text>
</comment>
<keyword evidence="6" id="KW-0698">rRNA processing</keyword>
<comment type="similarity">
    <text evidence="3">Belongs to the RNase PH family.</text>
</comment>
<evidence type="ECO:0000256" key="4">
    <source>
        <dbReference type="ARBA" id="ARBA00019572"/>
    </source>
</evidence>
<dbReference type="InterPro" id="IPR033100">
    <property type="entry name" value="Rrp45"/>
</dbReference>
<evidence type="ECO:0000256" key="6">
    <source>
        <dbReference type="ARBA" id="ARBA00022552"/>
    </source>
</evidence>
<dbReference type="GO" id="GO:0034475">
    <property type="term" value="P:U4 snRNA 3'-end processing"/>
    <property type="evidence" value="ECO:0007669"/>
    <property type="project" value="TreeGrafter"/>
</dbReference>
<dbReference type="Pfam" id="PF03725">
    <property type="entry name" value="RNase_PH_C"/>
    <property type="match status" value="1"/>
</dbReference>
<dbReference type="AlphaFoldDB" id="A0A8H8U1U6"/>
<keyword evidence="14" id="KW-1185">Reference proteome</keyword>
<keyword evidence="8" id="KW-0694">RNA-binding</keyword>
<dbReference type="GO" id="GO:0071028">
    <property type="term" value="P:nuclear mRNA surveillance"/>
    <property type="evidence" value="ECO:0007669"/>
    <property type="project" value="TreeGrafter"/>
</dbReference>
<evidence type="ECO:0000256" key="10">
    <source>
        <dbReference type="ARBA" id="ARBA00077933"/>
    </source>
</evidence>
<reference evidence="13 14" key="1">
    <citation type="submission" date="2018-05" db="EMBL/GenBank/DDBJ databases">
        <title>Genome sequencing and assembly of the regulated plant pathogen Lachnellula willkommii and related sister species for the development of diagnostic species identification markers.</title>
        <authorList>
            <person name="Giroux E."/>
            <person name="Bilodeau G."/>
        </authorList>
    </citation>
    <scope>NUCLEOTIDE SEQUENCE [LARGE SCALE GENOMIC DNA]</scope>
    <source>
        <strain evidence="13 14">CBS 185.66</strain>
    </source>
</reference>
<dbReference type="CDD" id="cd11368">
    <property type="entry name" value="RNase_PH_RRP45"/>
    <property type="match status" value="1"/>
</dbReference>
<feature type="domain" description="Exoribonuclease phosphorolytic" evidence="12">
    <location>
        <begin position="193"/>
        <end position="260"/>
    </location>
</feature>
<accession>A0A8H8U1U6</accession>
<dbReference type="SUPFAM" id="SSF54211">
    <property type="entry name" value="Ribosomal protein S5 domain 2-like"/>
    <property type="match status" value="1"/>
</dbReference>
<gene>
    <name evidence="13" type="primary">RRP45</name>
    <name evidence="13" type="ORF">LHYA1_G000342</name>
</gene>
<evidence type="ECO:0000256" key="9">
    <source>
        <dbReference type="ARBA" id="ARBA00023242"/>
    </source>
</evidence>
<dbReference type="InterPro" id="IPR020568">
    <property type="entry name" value="Ribosomal_Su5_D2-typ_SF"/>
</dbReference>
<dbReference type="GO" id="GO:0034476">
    <property type="term" value="P:U5 snRNA 3'-end processing"/>
    <property type="evidence" value="ECO:0007669"/>
    <property type="project" value="TreeGrafter"/>
</dbReference>
<dbReference type="Gene3D" id="3.30.230.70">
    <property type="entry name" value="GHMP Kinase, N-terminal domain"/>
    <property type="match status" value="1"/>
</dbReference>
<dbReference type="Proteomes" id="UP000431533">
    <property type="component" value="Unassembled WGS sequence"/>
</dbReference>
<proteinExistence type="inferred from homology"/>
<sequence length="299" mass="32668">MPRQVEPSLNERQFFTKALTENLRIDGRAFDQYRALELEFGDEYGVCDVRLGKTRIQTHITAEVTTPLPDRPFDGLFTITTTLSPMSSPTFAANTPPSETEILLSRILEKTLRRSGALDTESLCLIAGSKVWSVRADVHVLSHDGNLVDAACVSVMAALQHFRKPDTSTEGEAVTVYTLAEREPVPLSILHHPYCVTFSFYGADEGDEVVLCDASLVEEQLQEGVATVGINRHGEVCQIAKLGGVPVDAVVLLNCVQVALVKVKEISAFVAEKLEEDARRRDKGGVIASLLSAENERGS</sequence>
<feature type="domain" description="Exoribonuclease phosphorolytic" evidence="11">
    <location>
        <begin position="32"/>
        <end position="165"/>
    </location>
</feature>
<dbReference type="InterPro" id="IPR015847">
    <property type="entry name" value="ExoRNase_PH_dom2"/>
</dbReference>
<dbReference type="GO" id="GO:0000176">
    <property type="term" value="C:nuclear exosome (RNase complex)"/>
    <property type="evidence" value="ECO:0007669"/>
    <property type="project" value="TreeGrafter"/>
</dbReference>
<dbReference type="GO" id="GO:0005730">
    <property type="term" value="C:nucleolus"/>
    <property type="evidence" value="ECO:0007669"/>
    <property type="project" value="UniProtKB-SubCell"/>
</dbReference>
<protein>
    <recommendedName>
        <fullName evidence="4">Exosome complex component RRP45</fullName>
    </recommendedName>
    <alternativeName>
        <fullName evidence="10">Ribosomal RNA-processing protein 45</fullName>
    </alternativeName>
</protein>
<evidence type="ECO:0000256" key="1">
    <source>
        <dbReference type="ARBA" id="ARBA00004496"/>
    </source>
</evidence>
<dbReference type="GO" id="GO:0000467">
    <property type="term" value="P:exonucleolytic trimming to generate mature 3'-end of 5.8S rRNA from tricistronic rRNA transcript (SSU-rRNA, 5.8S rRNA, LSU-rRNA)"/>
    <property type="evidence" value="ECO:0007669"/>
    <property type="project" value="TreeGrafter"/>
</dbReference>
<dbReference type="PANTHER" id="PTHR11097:SF14">
    <property type="entry name" value="EXOSOME COMPLEX COMPONENT RRP45"/>
    <property type="match status" value="1"/>
</dbReference>
<dbReference type="GO" id="GO:0016075">
    <property type="term" value="P:rRNA catabolic process"/>
    <property type="evidence" value="ECO:0007669"/>
    <property type="project" value="TreeGrafter"/>
</dbReference>
<evidence type="ECO:0000256" key="8">
    <source>
        <dbReference type="ARBA" id="ARBA00022884"/>
    </source>
</evidence>
<dbReference type="GO" id="GO:0000177">
    <property type="term" value="C:cytoplasmic exosome (RNase complex)"/>
    <property type="evidence" value="ECO:0007669"/>
    <property type="project" value="TreeGrafter"/>
</dbReference>
<dbReference type="InterPro" id="IPR050590">
    <property type="entry name" value="Exosome_comp_Rrp42_subfam"/>
</dbReference>
<name>A0A8H8U1U6_9HELO</name>
<keyword evidence="5" id="KW-0963">Cytoplasm</keyword>
<evidence type="ECO:0000256" key="2">
    <source>
        <dbReference type="ARBA" id="ARBA00004604"/>
    </source>
</evidence>
<dbReference type="PANTHER" id="PTHR11097">
    <property type="entry name" value="EXOSOME COMPLEX EXONUCLEASE RIBOSOMAL RNA PROCESSING PROTEIN"/>
    <property type="match status" value="1"/>
</dbReference>
<dbReference type="GO" id="GO:0071038">
    <property type="term" value="P:TRAMP-dependent tRNA surveillance pathway"/>
    <property type="evidence" value="ECO:0007669"/>
    <property type="project" value="TreeGrafter"/>
</dbReference>
<dbReference type="SUPFAM" id="SSF55666">
    <property type="entry name" value="Ribonuclease PH domain 2-like"/>
    <property type="match status" value="1"/>
</dbReference>
<dbReference type="EMBL" id="QGMH01000004">
    <property type="protein sequence ID" value="TVY30792.1"/>
    <property type="molecule type" value="Genomic_DNA"/>
</dbReference>
<dbReference type="OrthoDB" id="10264038at2759"/>
<dbReference type="GO" id="GO:0071035">
    <property type="term" value="P:nuclear polyadenylation-dependent rRNA catabolic process"/>
    <property type="evidence" value="ECO:0007669"/>
    <property type="project" value="TreeGrafter"/>
</dbReference>
<keyword evidence="7" id="KW-0271">Exosome</keyword>
<evidence type="ECO:0000259" key="12">
    <source>
        <dbReference type="Pfam" id="PF03725"/>
    </source>
</evidence>
<dbReference type="GeneID" id="41980540"/>
<dbReference type="RefSeq" id="XP_031009577.1">
    <property type="nucleotide sequence ID" value="XM_031145334.1"/>
</dbReference>
<evidence type="ECO:0000256" key="5">
    <source>
        <dbReference type="ARBA" id="ARBA00022490"/>
    </source>
</evidence>
<dbReference type="InterPro" id="IPR036345">
    <property type="entry name" value="ExoRNase_PH_dom2_sf"/>
</dbReference>
<keyword evidence="9" id="KW-0539">Nucleus</keyword>
<evidence type="ECO:0000313" key="14">
    <source>
        <dbReference type="Proteomes" id="UP000431533"/>
    </source>
</evidence>
<dbReference type="GO" id="GO:0034473">
    <property type="term" value="P:U1 snRNA 3'-end processing"/>
    <property type="evidence" value="ECO:0007669"/>
    <property type="project" value="TreeGrafter"/>
</dbReference>
<evidence type="ECO:0000256" key="7">
    <source>
        <dbReference type="ARBA" id="ARBA00022835"/>
    </source>
</evidence>
<dbReference type="InterPro" id="IPR027408">
    <property type="entry name" value="PNPase/RNase_PH_dom_sf"/>
</dbReference>
<evidence type="ECO:0000313" key="13">
    <source>
        <dbReference type="EMBL" id="TVY30792.1"/>
    </source>
</evidence>
<dbReference type="FunFam" id="3.30.230.70:FF:000005">
    <property type="entry name" value="Exosome complex component RRP45"/>
    <property type="match status" value="1"/>
</dbReference>
<comment type="subcellular location">
    <subcellularLocation>
        <location evidence="1">Cytoplasm</location>
    </subcellularLocation>
    <subcellularLocation>
        <location evidence="2">Nucleus</location>
        <location evidence="2">Nucleolus</location>
    </subcellularLocation>
</comment>
<dbReference type="InterPro" id="IPR001247">
    <property type="entry name" value="ExoRNase_PH_dom1"/>
</dbReference>
<evidence type="ECO:0000256" key="3">
    <source>
        <dbReference type="ARBA" id="ARBA00006678"/>
    </source>
</evidence>
<evidence type="ECO:0000259" key="11">
    <source>
        <dbReference type="Pfam" id="PF01138"/>
    </source>
</evidence>
<organism evidence="13 14">
    <name type="scientific">Lachnellula hyalina</name>
    <dbReference type="NCBI Taxonomy" id="1316788"/>
    <lineage>
        <taxon>Eukaryota</taxon>
        <taxon>Fungi</taxon>
        <taxon>Dikarya</taxon>
        <taxon>Ascomycota</taxon>
        <taxon>Pezizomycotina</taxon>
        <taxon>Leotiomycetes</taxon>
        <taxon>Helotiales</taxon>
        <taxon>Lachnaceae</taxon>
        <taxon>Lachnellula</taxon>
    </lineage>
</organism>
<dbReference type="Pfam" id="PF01138">
    <property type="entry name" value="RNase_PH"/>
    <property type="match status" value="1"/>
</dbReference>